<sequence length="52" mass="5625">MQNEPGAAPSTSHWAGSASGPVRDRRRSFAAPRELIALRYETSISAYYAGDV</sequence>
<evidence type="ECO:0000256" key="1">
    <source>
        <dbReference type="SAM" id="MobiDB-lite"/>
    </source>
</evidence>
<feature type="compositionally biased region" description="Polar residues" evidence="1">
    <location>
        <begin position="1"/>
        <end position="14"/>
    </location>
</feature>
<proteinExistence type="predicted"/>
<dbReference type="Proteomes" id="UP000001812">
    <property type="component" value="Chromosome II"/>
</dbReference>
<dbReference type="AlphaFoldDB" id="A0A0E1VVM4"/>
<name>A0A0E1VVM4_BURPE</name>
<reference evidence="2" key="1">
    <citation type="submission" date="2009-05" db="EMBL/GenBank/DDBJ databases">
        <authorList>
            <person name="Harkins D.M."/>
            <person name="DeShazer D."/>
            <person name="Woods D.E."/>
            <person name="Brinkac L.M."/>
            <person name="Brown K.A."/>
            <person name="Hung G.C."/>
            <person name="Tuanyok A."/>
            <person name="Zhang B."/>
            <person name="Nierman W.C."/>
        </authorList>
    </citation>
    <scope>NUCLEOTIDE SEQUENCE [LARGE SCALE GENOMIC DNA]</scope>
    <source>
        <strain evidence="2">1710a</strain>
    </source>
</reference>
<dbReference type="EMBL" id="CM000833">
    <property type="protein sequence ID" value="EET04980.1"/>
    <property type="molecule type" value="Genomic_DNA"/>
</dbReference>
<protein>
    <submittedName>
        <fullName evidence="2">Uncharacterized protein</fullName>
    </submittedName>
</protein>
<dbReference type="HOGENOM" id="CLU_183571_0_0_4"/>
<feature type="region of interest" description="Disordered" evidence="1">
    <location>
        <begin position="1"/>
        <end position="26"/>
    </location>
</feature>
<organism evidence="2">
    <name type="scientific">Burkholderia pseudomallei 1710a</name>
    <dbReference type="NCBI Taxonomy" id="320371"/>
    <lineage>
        <taxon>Bacteria</taxon>
        <taxon>Pseudomonadati</taxon>
        <taxon>Pseudomonadota</taxon>
        <taxon>Betaproteobacteria</taxon>
        <taxon>Burkholderiales</taxon>
        <taxon>Burkholderiaceae</taxon>
        <taxon>Burkholderia</taxon>
        <taxon>pseudomallei group</taxon>
    </lineage>
</organism>
<evidence type="ECO:0000313" key="2">
    <source>
        <dbReference type="EMBL" id="EET04980.1"/>
    </source>
</evidence>
<gene>
    <name evidence="2" type="ORF">BURPS1710A_A1482</name>
</gene>
<accession>A0A0E1VVM4</accession>